<keyword evidence="2" id="KW-1185">Reference proteome</keyword>
<organism evidence="1 2">
    <name type="scientific">Pluteus cervinus</name>
    <dbReference type="NCBI Taxonomy" id="181527"/>
    <lineage>
        <taxon>Eukaryota</taxon>
        <taxon>Fungi</taxon>
        <taxon>Dikarya</taxon>
        <taxon>Basidiomycota</taxon>
        <taxon>Agaricomycotina</taxon>
        <taxon>Agaricomycetes</taxon>
        <taxon>Agaricomycetidae</taxon>
        <taxon>Agaricales</taxon>
        <taxon>Pluteineae</taxon>
        <taxon>Pluteaceae</taxon>
        <taxon>Pluteus</taxon>
    </lineage>
</organism>
<reference evidence="1 2" key="1">
    <citation type="journal article" date="2019" name="Nat. Ecol. Evol.">
        <title>Megaphylogeny resolves global patterns of mushroom evolution.</title>
        <authorList>
            <person name="Varga T."/>
            <person name="Krizsan K."/>
            <person name="Foldi C."/>
            <person name="Dima B."/>
            <person name="Sanchez-Garcia M."/>
            <person name="Sanchez-Ramirez S."/>
            <person name="Szollosi G.J."/>
            <person name="Szarkandi J.G."/>
            <person name="Papp V."/>
            <person name="Albert L."/>
            <person name="Andreopoulos W."/>
            <person name="Angelini C."/>
            <person name="Antonin V."/>
            <person name="Barry K.W."/>
            <person name="Bougher N.L."/>
            <person name="Buchanan P."/>
            <person name="Buyck B."/>
            <person name="Bense V."/>
            <person name="Catcheside P."/>
            <person name="Chovatia M."/>
            <person name="Cooper J."/>
            <person name="Damon W."/>
            <person name="Desjardin D."/>
            <person name="Finy P."/>
            <person name="Geml J."/>
            <person name="Haridas S."/>
            <person name="Hughes K."/>
            <person name="Justo A."/>
            <person name="Karasinski D."/>
            <person name="Kautmanova I."/>
            <person name="Kiss B."/>
            <person name="Kocsube S."/>
            <person name="Kotiranta H."/>
            <person name="LaButti K.M."/>
            <person name="Lechner B.E."/>
            <person name="Liimatainen K."/>
            <person name="Lipzen A."/>
            <person name="Lukacs Z."/>
            <person name="Mihaltcheva S."/>
            <person name="Morgado L.N."/>
            <person name="Niskanen T."/>
            <person name="Noordeloos M.E."/>
            <person name="Ohm R.A."/>
            <person name="Ortiz-Santana B."/>
            <person name="Ovrebo C."/>
            <person name="Racz N."/>
            <person name="Riley R."/>
            <person name="Savchenko A."/>
            <person name="Shiryaev A."/>
            <person name="Soop K."/>
            <person name="Spirin V."/>
            <person name="Szebenyi C."/>
            <person name="Tomsovsky M."/>
            <person name="Tulloss R.E."/>
            <person name="Uehling J."/>
            <person name="Grigoriev I.V."/>
            <person name="Vagvolgyi C."/>
            <person name="Papp T."/>
            <person name="Martin F.M."/>
            <person name="Miettinen O."/>
            <person name="Hibbett D.S."/>
            <person name="Nagy L.G."/>
        </authorList>
    </citation>
    <scope>NUCLEOTIDE SEQUENCE [LARGE SCALE GENOMIC DNA]</scope>
    <source>
        <strain evidence="1 2">NL-1719</strain>
    </source>
</reference>
<name>A0ACD3AYT5_9AGAR</name>
<protein>
    <submittedName>
        <fullName evidence="1">Uncharacterized protein</fullName>
    </submittedName>
</protein>
<evidence type="ECO:0000313" key="1">
    <source>
        <dbReference type="EMBL" id="TFK70772.1"/>
    </source>
</evidence>
<accession>A0ACD3AYT5</accession>
<gene>
    <name evidence="1" type="ORF">BDN72DRAFT_958608</name>
</gene>
<dbReference type="EMBL" id="ML208308">
    <property type="protein sequence ID" value="TFK70772.1"/>
    <property type="molecule type" value="Genomic_DNA"/>
</dbReference>
<sequence length="365" mass="42045">MAQKNEAHPLLYIDLYQNIVDFIDPSDRATLTSLCLVCHNFYLESAPRLYHTIRFPPSNISYMKHIRFLETAAASTRCAKLVRNYSARFSSSNPRIREVLPSLENLVSLSYSQDMLSFRHPIEPLLDKLTFPNLQFFRWNCITRAEALCQFYQRHPGLRGISVIWMPAAVGPEVLLGTLPKLEYLEGATSLITDFILGRPVERLLWLSFYPSPASLPPEIFDALRNLRHLVLRGPYWTSILSQIIQDLHQLEVLQLGGLQRWNMDSLMDTIKMLPCIKSMIFDDYFGIRSWKGDSHRFAVDLFQHGHPTLKTVYIKEELGDRLYQRFTSKLNIGEEDAEVLAVESVQVLIPENWIEEGIVESPSS</sequence>
<dbReference type="Proteomes" id="UP000308600">
    <property type="component" value="Unassembled WGS sequence"/>
</dbReference>
<proteinExistence type="predicted"/>
<evidence type="ECO:0000313" key="2">
    <source>
        <dbReference type="Proteomes" id="UP000308600"/>
    </source>
</evidence>